<feature type="domain" description="NAD-dependent epimerase/dehydratase" evidence="3">
    <location>
        <begin position="15"/>
        <end position="278"/>
    </location>
</feature>
<name>A0ABZ1CZH8_9TREE</name>
<evidence type="ECO:0000259" key="3">
    <source>
        <dbReference type="Pfam" id="PF01370"/>
    </source>
</evidence>
<evidence type="ECO:0000256" key="2">
    <source>
        <dbReference type="ARBA" id="ARBA00023445"/>
    </source>
</evidence>
<dbReference type="InterPro" id="IPR050425">
    <property type="entry name" value="NAD(P)_dehydrat-like"/>
</dbReference>
<dbReference type="PANTHER" id="PTHR10366:SF579">
    <property type="entry name" value="3-BETA HYDROXYSTEROID DEHYDROGENASE_ISOMERASE FAMILY PROTEIN (AFU_ORTHOLOGUE AFUA_3G02250)"/>
    <property type="match status" value="1"/>
</dbReference>
<dbReference type="PANTHER" id="PTHR10366">
    <property type="entry name" value="NAD DEPENDENT EPIMERASE/DEHYDRATASE"/>
    <property type="match status" value="1"/>
</dbReference>
<dbReference type="Gene3D" id="3.40.50.720">
    <property type="entry name" value="NAD(P)-binding Rossmann-like Domain"/>
    <property type="match status" value="1"/>
</dbReference>
<dbReference type="SUPFAM" id="SSF51735">
    <property type="entry name" value="NAD(P)-binding Rossmann-fold domains"/>
    <property type="match status" value="1"/>
</dbReference>
<dbReference type="InterPro" id="IPR001509">
    <property type="entry name" value="Epimerase_deHydtase"/>
</dbReference>
<reference evidence="4 5" key="1">
    <citation type="submission" date="2024-01" db="EMBL/GenBank/DDBJ databases">
        <title>Comparative genomics of Cryptococcus and Kwoniella reveals pathogenesis evolution and contrasting modes of karyotype evolution via chromosome fusion or intercentromeric recombination.</title>
        <authorList>
            <person name="Coelho M.A."/>
            <person name="David-Palma M."/>
            <person name="Shea T."/>
            <person name="Bowers K."/>
            <person name="McGinley-Smith S."/>
            <person name="Mohammad A.W."/>
            <person name="Gnirke A."/>
            <person name="Yurkov A.M."/>
            <person name="Nowrousian M."/>
            <person name="Sun S."/>
            <person name="Cuomo C.A."/>
            <person name="Heitman J."/>
        </authorList>
    </citation>
    <scope>NUCLEOTIDE SEQUENCE [LARGE SCALE GENOMIC DNA]</scope>
    <source>
        <strain evidence="4">CBS 11374</strain>
    </source>
</reference>
<accession>A0ABZ1CZH8</accession>
<keyword evidence="5" id="KW-1185">Reference proteome</keyword>
<proteinExistence type="inferred from homology"/>
<evidence type="ECO:0000256" key="1">
    <source>
        <dbReference type="ARBA" id="ARBA00023002"/>
    </source>
</evidence>
<dbReference type="Proteomes" id="UP001329825">
    <property type="component" value="Chromosome 4"/>
</dbReference>
<dbReference type="Pfam" id="PF01370">
    <property type="entry name" value="Epimerase"/>
    <property type="match status" value="1"/>
</dbReference>
<organism evidence="4 5">
    <name type="scientific">Kwoniella shivajii</name>
    <dbReference type="NCBI Taxonomy" id="564305"/>
    <lineage>
        <taxon>Eukaryota</taxon>
        <taxon>Fungi</taxon>
        <taxon>Dikarya</taxon>
        <taxon>Basidiomycota</taxon>
        <taxon>Agaricomycotina</taxon>
        <taxon>Tremellomycetes</taxon>
        <taxon>Tremellales</taxon>
        <taxon>Cryptococcaceae</taxon>
        <taxon>Kwoniella</taxon>
    </lineage>
</organism>
<comment type="similarity">
    <text evidence="2">Belongs to the NAD(P)-dependent epimerase/dehydratase family. Dihydroflavonol-4-reductase subfamily.</text>
</comment>
<dbReference type="InterPro" id="IPR036291">
    <property type="entry name" value="NAD(P)-bd_dom_sf"/>
</dbReference>
<evidence type="ECO:0000313" key="5">
    <source>
        <dbReference type="Proteomes" id="UP001329825"/>
    </source>
</evidence>
<keyword evidence="1" id="KW-0560">Oxidoreductase</keyword>
<dbReference type="GeneID" id="87955195"/>
<gene>
    <name evidence="4" type="ORF">IL334_003064</name>
</gene>
<sequence>MSTATAANDTTRPIVAITGLNGYIAVHVAIHFLEKGFDVRGSVRSASSVEKINDNPIWKKWIDEKRVQVVIVPDLQGDLTELLQGVEVIAHLAAPVGQNLKSWDEYKLPTINGVLNVLNQAQKFGTIKAISIMSSMAAAFNPVPKEQQIGKNYTEEDWFPYDEAACEALDSSNPYASLLWYCAAKKYAEFAIQDWIKEKKPSFSIAILRPPMTYGPVLNFTSPQEFNGVNGSLPGWLSLIKGKDAHVPESEATAYADPRDVAAVFYQAAIRRKTDTYNISTGEYSYQMFVNEFRKLRPDLDSYFPLGNPDEKTPKELNYFTIDGSKAAKELDINYHTLEETSKDTLDHYEAIGVFKVAPGSWVKEV</sequence>
<dbReference type="EMBL" id="CP141884">
    <property type="protein sequence ID" value="WRT66111.1"/>
    <property type="molecule type" value="Genomic_DNA"/>
</dbReference>
<evidence type="ECO:0000313" key="4">
    <source>
        <dbReference type="EMBL" id="WRT66111.1"/>
    </source>
</evidence>
<dbReference type="RefSeq" id="XP_062790851.1">
    <property type="nucleotide sequence ID" value="XM_062934800.1"/>
</dbReference>
<protein>
    <recommendedName>
        <fullName evidence="3">NAD-dependent epimerase/dehydratase domain-containing protein</fullName>
    </recommendedName>
</protein>